<evidence type="ECO:0000256" key="2">
    <source>
        <dbReference type="ARBA" id="ARBA00022857"/>
    </source>
</evidence>
<evidence type="ECO:0000313" key="5">
    <source>
        <dbReference type="EMBL" id="MCQ1538843.1"/>
    </source>
</evidence>
<gene>
    <name evidence="5" type="ORF">FTO68_07570</name>
</gene>
<evidence type="ECO:0000313" key="6">
    <source>
        <dbReference type="Proteomes" id="UP001524383"/>
    </source>
</evidence>
<keyword evidence="6" id="KW-1185">Reference proteome</keyword>
<keyword evidence="3" id="KW-0560">Oxidoreductase</keyword>
<dbReference type="Pfam" id="PF01872">
    <property type="entry name" value="RibD_C"/>
    <property type="match status" value="1"/>
</dbReference>
<sequence>MPPKVIIHSSVSLDHAIFGYDIDIGLHYSILGEYAPDAVLVGSNTARLGVEMFSDSARPEMAADLVRPHQVCGDPRPIGVFVDSRGVLSGFLHLYRQMEHIRDVVVLVSEQTPDAYLQYLSEREYPYIRCGKDYVDIRAALKGLERHYSVQVIVSDSGADLNNHLIRSGIADEISLILAPVIAGDQGKRLFTSSGACMLDLIASRKLDLGRVHLRYALRKETSGT</sequence>
<dbReference type="RefSeq" id="WP_255332796.1">
    <property type="nucleotide sequence ID" value="NZ_VOTZ01000015.1"/>
</dbReference>
<evidence type="ECO:0000256" key="3">
    <source>
        <dbReference type="ARBA" id="ARBA00023002"/>
    </source>
</evidence>
<dbReference type="InterPro" id="IPR002734">
    <property type="entry name" value="RibDG_C"/>
</dbReference>
<dbReference type="GO" id="GO:0016491">
    <property type="term" value="F:oxidoreductase activity"/>
    <property type="evidence" value="ECO:0007669"/>
    <property type="project" value="UniProtKB-KW"/>
</dbReference>
<feature type="domain" description="Bacterial bifunctional deaminase-reductase C-terminal" evidence="4">
    <location>
        <begin position="36"/>
        <end position="201"/>
    </location>
</feature>
<comment type="pathway">
    <text evidence="1">Cofactor biosynthesis; riboflavin biosynthesis.</text>
</comment>
<keyword evidence="2" id="KW-0521">NADP</keyword>
<protein>
    <submittedName>
        <fullName evidence="5">5-amino-6-(5-phosphoribosylamino)uracil reductase</fullName>
    </submittedName>
</protein>
<dbReference type="InterPro" id="IPR024072">
    <property type="entry name" value="DHFR-like_dom_sf"/>
</dbReference>
<evidence type="ECO:0000259" key="4">
    <source>
        <dbReference type="Pfam" id="PF01872"/>
    </source>
</evidence>
<accession>A0ABD4TIT6</accession>
<dbReference type="SUPFAM" id="SSF53597">
    <property type="entry name" value="Dihydrofolate reductase-like"/>
    <property type="match status" value="1"/>
</dbReference>
<comment type="caution">
    <text evidence="5">The sequence shown here is derived from an EMBL/GenBank/DDBJ whole genome shotgun (WGS) entry which is preliminary data.</text>
</comment>
<name>A0ABD4TIT6_9EURY</name>
<proteinExistence type="predicted"/>
<dbReference type="PANTHER" id="PTHR38011:SF7">
    <property type="entry name" value="2,5-DIAMINO-6-RIBOSYLAMINO-4(3H)-PYRIMIDINONE 5'-PHOSPHATE REDUCTASE"/>
    <property type="match status" value="1"/>
</dbReference>
<dbReference type="Proteomes" id="UP001524383">
    <property type="component" value="Unassembled WGS sequence"/>
</dbReference>
<dbReference type="Gene3D" id="3.40.430.10">
    <property type="entry name" value="Dihydrofolate Reductase, subunit A"/>
    <property type="match status" value="1"/>
</dbReference>
<dbReference type="InterPro" id="IPR050765">
    <property type="entry name" value="Riboflavin_Biosynth_HTPR"/>
</dbReference>
<evidence type="ECO:0000256" key="1">
    <source>
        <dbReference type="ARBA" id="ARBA00005104"/>
    </source>
</evidence>
<dbReference type="AlphaFoldDB" id="A0ABD4TIT6"/>
<dbReference type="EMBL" id="VOTZ01000015">
    <property type="protein sequence ID" value="MCQ1538843.1"/>
    <property type="molecule type" value="Genomic_DNA"/>
</dbReference>
<dbReference type="PANTHER" id="PTHR38011">
    <property type="entry name" value="DIHYDROFOLATE REDUCTASE FAMILY PROTEIN (AFU_ORTHOLOGUE AFUA_8G06820)"/>
    <property type="match status" value="1"/>
</dbReference>
<reference evidence="5 6" key="1">
    <citation type="submission" date="2019-08" db="EMBL/GenBank/DDBJ databases">
        <authorList>
            <person name="Chen S.-C."/>
            <person name="Lai M.-C."/>
            <person name="You Y.-T."/>
        </authorList>
    </citation>
    <scope>NUCLEOTIDE SEQUENCE [LARGE SCALE GENOMIC DNA]</scope>
    <source>
        <strain evidence="5 6">P2F9704a</strain>
    </source>
</reference>
<organism evidence="5 6">
    <name type="scientific">Methanocalculus taiwanensis</name>
    <dbReference type="NCBI Taxonomy" id="106207"/>
    <lineage>
        <taxon>Archaea</taxon>
        <taxon>Methanobacteriati</taxon>
        <taxon>Methanobacteriota</taxon>
        <taxon>Stenosarchaea group</taxon>
        <taxon>Methanomicrobia</taxon>
        <taxon>Methanomicrobiales</taxon>
        <taxon>Methanocalculaceae</taxon>
        <taxon>Methanocalculus</taxon>
    </lineage>
</organism>